<dbReference type="GO" id="GO:0004826">
    <property type="term" value="F:phenylalanine-tRNA ligase activity"/>
    <property type="evidence" value="ECO:0007669"/>
    <property type="project" value="InterPro"/>
</dbReference>
<dbReference type="GO" id="GO:0005737">
    <property type="term" value="C:cytoplasm"/>
    <property type="evidence" value="ECO:0007669"/>
    <property type="project" value="TreeGrafter"/>
</dbReference>
<dbReference type="Pfam" id="PF13855">
    <property type="entry name" value="LRR_8"/>
    <property type="match status" value="1"/>
</dbReference>
<dbReference type="OrthoDB" id="67933at2759"/>
<dbReference type="SMART" id="SM00369">
    <property type="entry name" value="LRR_TYP"/>
    <property type="match status" value="7"/>
</dbReference>
<dbReference type="PROSITE" id="PS51450">
    <property type="entry name" value="LRR"/>
    <property type="match status" value="2"/>
</dbReference>
<evidence type="ECO:0000313" key="6">
    <source>
        <dbReference type="Proteomes" id="UP000030665"/>
    </source>
</evidence>
<dbReference type="Pfam" id="PF23598">
    <property type="entry name" value="LRR_14"/>
    <property type="match status" value="1"/>
</dbReference>
<dbReference type="AlphaFoldDB" id="A0A077Z174"/>
<proteinExistence type="predicted"/>
<sequence length="591" mass="65981">MNSCATFWPELAQLLKEERHELKVTGSELNSRLEKCGGLPVELFKLPSLNFVELSHSSLSHMPEDIGEMSHLTNLVLRGNSLNSLPDTIGSLASLKYLDVSRNALTELPASIVQCGQLQTLNLSNNRLTALPEGMNNMTWLIHVDASHNELKSIPESLCSSALTHFTELILKHNQIEGLPNAIGQLISLKLLDLSENSIKSVPFELCDCVKLRDLNLSSNPLSDRRLLKLTKEKNSKTLLDYLRQKRPQSHDSTGKISKTAKVGKQSTGGEVNETEQAGNVIVVETSNADHRIRWSSEVADVRPYIICCIVKGLNFTDESSLKAFLKMQTKLHDTVCQKRVAGTIATHDLKLVQFPLLYTALPRDEISHTYLLCITYGGFKPGKLYMRAQICQPSQFLLGQVDLKSSYSAPNVDELNSFIGVVVRILVPLNRMTEVTAVRLVEILTEEAEAFRKEKKRNVYSGIHQYIYLVKNREKYACLLDAEQTVISLPPITNASKTKVSLTTTDVLVEVTSSESFATCKRIMELFIAYLLIHLTNHQAKKGEDKCGVKITLEQAKVWTADDSSLKSAYPTVNDLHDLNADVVRPNREQ</sequence>
<reference evidence="5" key="1">
    <citation type="submission" date="2014-01" db="EMBL/GenBank/DDBJ databases">
        <authorList>
            <person name="Aslett M."/>
        </authorList>
    </citation>
    <scope>NUCLEOTIDE SEQUENCE</scope>
</reference>
<dbReference type="InterPro" id="IPR032675">
    <property type="entry name" value="LRR_dom_sf"/>
</dbReference>
<name>A0A077Z174_TRITR</name>
<dbReference type="STRING" id="36087.A0A077Z174"/>
<dbReference type="PANTHER" id="PTHR48051:SF1">
    <property type="entry name" value="RAS SUPPRESSOR PROTEIN 1"/>
    <property type="match status" value="1"/>
</dbReference>
<evidence type="ECO:0000256" key="2">
    <source>
        <dbReference type="ARBA" id="ARBA00022737"/>
    </source>
</evidence>
<keyword evidence="1" id="KW-0433">Leucine-rich repeat</keyword>
<dbReference type="InterPro" id="IPR005146">
    <property type="entry name" value="B3/B4_tRNA-bd"/>
</dbReference>
<evidence type="ECO:0000256" key="1">
    <source>
        <dbReference type="ARBA" id="ARBA00022614"/>
    </source>
</evidence>
<feature type="domain" description="B3/B4 tRNA-binding" evidence="4">
    <location>
        <begin position="302"/>
        <end position="537"/>
    </location>
</feature>
<protein>
    <submittedName>
        <fullName evidence="5">Leucine rich repeat containing protein 47</fullName>
    </submittedName>
</protein>
<dbReference type="SMART" id="SM00364">
    <property type="entry name" value="LRR_BAC"/>
    <property type="match status" value="3"/>
</dbReference>
<dbReference type="GO" id="GO:0003723">
    <property type="term" value="F:RNA binding"/>
    <property type="evidence" value="ECO:0007669"/>
    <property type="project" value="InterPro"/>
</dbReference>
<dbReference type="PRINTS" id="PR00019">
    <property type="entry name" value="LEURICHRPT"/>
</dbReference>
<dbReference type="InterPro" id="IPR050216">
    <property type="entry name" value="LRR_domain-containing"/>
</dbReference>
<evidence type="ECO:0000313" key="5">
    <source>
        <dbReference type="EMBL" id="CDW53689.1"/>
    </source>
</evidence>
<organism evidence="5 6">
    <name type="scientific">Trichuris trichiura</name>
    <name type="common">Whipworm</name>
    <name type="synonym">Trichocephalus trichiurus</name>
    <dbReference type="NCBI Taxonomy" id="36087"/>
    <lineage>
        <taxon>Eukaryota</taxon>
        <taxon>Metazoa</taxon>
        <taxon>Ecdysozoa</taxon>
        <taxon>Nematoda</taxon>
        <taxon>Enoplea</taxon>
        <taxon>Dorylaimia</taxon>
        <taxon>Trichinellida</taxon>
        <taxon>Trichuridae</taxon>
        <taxon>Trichuris</taxon>
    </lineage>
</organism>
<dbReference type="Gene3D" id="3.80.10.10">
    <property type="entry name" value="Ribonuclease Inhibitor"/>
    <property type="match status" value="2"/>
</dbReference>
<dbReference type="PANTHER" id="PTHR48051">
    <property type="match status" value="1"/>
</dbReference>
<keyword evidence="6" id="KW-1185">Reference proteome</keyword>
<dbReference type="SUPFAM" id="SSF52058">
    <property type="entry name" value="L domain-like"/>
    <property type="match status" value="1"/>
</dbReference>
<dbReference type="Proteomes" id="UP000030665">
    <property type="component" value="Unassembled WGS sequence"/>
</dbReference>
<dbReference type="InterPro" id="IPR055414">
    <property type="entry name" value="LRR_R13L4/SHOC2-like"/>
</dbReference>
<dbReference type="Gene3D" id="3.50.40.10">
    <property type="entry name" value="Phenylalanyl-trna Synthetase, Chain B, domain 3"/>
    <property type="match status" value="2"/>
</dbReference>
<gene>
    <name evidence="5" type="ORF">TTRE_0000195401</name>
</gene>
<dbReference type="InterPro" id="IPR003591">
    <property type="entry name" value="Leu-rich_rpt_typical-subtyp"/>
</dbReference>
<keyword evidence="2" id="KW-0677">Repeat</keyword>
<dbReference type="InterPro" id="IPR020825">
    <property type="entry name" value="Phe-tRNA_synthase-like_B3/B4"/>
</dbReference>
<dbReference type="SMART" id="SM00873">
    <property type="entry name" value="B3_4"/>
    <property type="match status" value="1"/>
</dbReference>
<evidence type="ECO:0000259" key="4">
    <source>
        <dbReference type="SMART" id="SM00873"/>
    </source>
</evidence>
<reference evidence="5" key="2">
    <citation type="submission" date="2014-03" db="EMBL/GenBank/DDBJ databases">
        <title>The whipworm genome and dual-species transcriptomics of an intimate host-pathogen interaction.</title>
        <authorList>
            <person name="Foth B.J."/>
            <person name="Tsai I.J."/>
            <person name="Reid A.J."/>
            <person name="Bancroft A.J."/>
            <person name="Nichol S."/>
            <person name="Tracey A."/>
            <person name="Holroyd N."/>
            <person name="Cotton J.A."/>
            <person name="Stanley E.J."/>
            <person name="Zarowiecki M."/>
            <person name="Liu J.Z."/>
            <person name="Huckvale T."/>
            <person name="Cooper P.J."/>
            <person name="Grencis R.K."/>
            <person name="Berriman M."/>
        </authorList>
    </citation>
    <scope>NUCLEOTIDE SEQUENCE [LARGE SCALE GENOMIC DNA]</scope>
</reference>
<dbReference type="EMBL" id="HG805863">
    <property type="protein sequence ID" value="CDW53689.1"/>
    <property type="molecule type" value="Genomic_DNA"/>
</dbReference>
<evidence type="ECO:0000256" key="3">
    <source>
        <dbReference type="SAM" id="MobiDB-lite"/>
    </source>
</evidence>
<accession>A0A077Z174</accession>
<dbReference type="InterPro" id="IPR001611">
    <property type="entry name" value="Leu-rich_rpt"/>
</dbReference>
<feature type="region of interest" description="Disordered" evidence="3">
    <location>
        <begin position="246"/>
        <end position="271"/>
    </location>
</feature>